<name>A0A2A5T331_9GAMM</name>
<gene>
    <name evidence="1" type="ORF">BTN49_1788</name>
</gene>
<dbReference type="Proteomes" id="UP000219020">
    <property type="component" value="Unassembled WGS sequence"/>
</dbReference>
<dbReference type="RefSeq" id="WP_263363855.1">
    <property type="nucleotide sequence ID" value="NZ_NBYY01000016.1"/>
</dbReference>
<protein>
    <submittedName>
        <fullName evidence="1">Uncharacterized protein</fullName>
    </submittedName>
</protein>
<dbReference type="GeneID" id="78828724"/>
<dbReference type="EMBL" id="NBYY01000016">
    <property type="protein sequence ID" value="PCS22567.1"/>
    <property type="molecule type" value="Genomic_DNA"/>
</dbReference>
<dbReference type="AlphaFoldDB" id="A0A2A5T331"/>
<organism evidence="1 2">
    <name type="scientific">Candidatus Enterovibrio escicola</name>
    <dbReference type="NCBI Taxonomy" id="1927127"/>
    <lineage>
        <taxon>Bacteria</taxon>
        <taxon>Pseudomonadati</taxon>
        <taxon>Pseudomonadota</taxon>
        <taxon>Gammaproteobacteria</taxon>
        <taxon>Vibrionales</taxon>
        <taxon>Vibrionaceae</taxon>
        <taxon>Enterovibrio</taxon>
    </lineage>
</organism>
<proteinExistence type="predicted"/>
<keyword evidence="2" id="KW-1185">Reference proteome</keyword>
<reference evidence="2" key="1">
    <citation type="submission" date="2017-04" db="EMBL/GenBank/DDBJ databases">
        <title>Genome evolution of the luminous symbionts of deep sea anglerfish.</title>
        <authorList>
            <person name="Hendry T.A."/>
        </authorList>
    </citation>
    <scope>NUCLEOTIDE SEQUENCE [LARGE SCALE GENOMIC DNA]</scope>
</reference>
<evidence type="ECO:0000313" key="1">
    <source>
        <dbReference type="EMBL" id="PCS22567.1"/>
    </source>
</evidence>
<evidence type="ECO:0000313" key="2">
    <source>
        <dbReference type="Proteomes" id="UP000219020"/>
    </source>
</evidence>
<sequence length="41" mass="4805">MNTLDAVFVDIDENSHIFLPTWENTSFFRCQTKKQTFLPLG</sequence>
<accession>A0A2A5T331</accession>
<comment type="caution">
    <text evidence="1">The sequence shown here is derived from an EMBL/GenBank/DDBJ whole genome shotgun (WGS) entry which is preliminary data.</text>
</comment>